<dbReference type="GO" id="GO:0003676">
    <property type="term" value="F:nucleic acid binding"/>
    <property type="evidence" value="ECO:0007669"/>
    <property type="project" value="InterPro"/>
</dbReference>
<evidence type="ECO:0000259" key="10">
    <source>
        <dbReference type="Pfam" id="PF01861"/>
    </source>
</evidence>
<dbReference type="InterPro" id="IPR002723">
    <property type="entry name" value="BpsA_C"/>
</dbReference>
<dbReference type="GO" id="GO:0004014">
    <property type="term" value="F:adenosylmethionine decarboxylase activity"/>
    <property type="evidence" value="ECO:0007669"/>
    <property type="project" value="InterPro"/>
</dbReference>
<evidence type="ECO:0000256" key="4">
    <source>
        <dbReference type="ARBA" id="ARBA00023066"/>
    </source>
</evidence>
<comment type="cofactor">
    <cofactor evidence="1">
        <name>pyruvate</name>
        <dbReference type="ChEBI" id="CHEBI:15361"/>
    </cofactor>
</comment>
<accession>A0A955DZL2</accession>
<evidence type="ECO:0000256" key="7">
    <source>
        <dbReference type="ARBA" id="ARBA00023239"/>
    </source>
</evidence>
<evidence type="ECO:0000313" key="12">
    <source>
        <dbReference type="Proteomes" id="UP000714817"/>
    </source>
</evidence>
<keyword evidence="8" id="KW-0704">Schiff base</keyword>
<keyword evidence="3" id="KW-0068">Autocatalytic cleavage</keyword>
<dbReference type="SUPFAM" id="SSF56276">
    <property type="entry name" value="S-adenosylmethionine decarboxylase"/>
    <property type="match status" value="1"/>
</dbReference>
<keyword evidence="6" id="KW-0865">Zymogen</keyword>
<organism evidence="11 12">
    <name type="scientific">candidate division WWE3 bacterium</name>
    <dbReference type="NCBI Taxonomy" id="2053526"/>
    <lineage>
        <taxon>Bacteria</taxon>
        <taxon>Katanobacteria</taxon>
    </lineage>
</organism>
<evidence type="ECO:0000256" key="3">
    <source>
        <dbReference type="ARBA" id="ARBA00022813"/>
    </source>
</evidence>
<protein>
    <submittedName>
        <fullName evidence="11">Bis-aminopropyl spermidine synthase family protein</fullName>
    </submittedName>
</protein>
<feature type="domain" description="N(4)-bis(aminopropyl)spermidine synthase C-terminal" evidence="10">
    <location>
        <begin position="117"/>
        <end position="310"/>
    </location>
</feature>
<dbReference type="InterPro" id="IPR016067">
    <property type="entry name" value="S-AdoMet_deCO2ase_core"/>
</dbReference>
<dbReference type="Gene3D" id="3.40.50.150">
    <property type="entry name" value="Vaccinia Virus protein VP39"/>
    <property type="match status" value="1"/>
</dbReference>
<name>A0A955DZL2_UNCKA</name>
<dbReference type="AlphaFoldDB" id="A0A955DZL2"/>
<evidence type="ECO:0000256" key="5">
    <source>
        <dbReference type="ARBA" id="ARBA00023115"/>
    </source>
</evidence>
<dbReference type="PANTHER" id="PTHR23290:SF0">
    <property type="entry name" value="RRNA N6-ADENOSINE-METHYLTRANSFERASE METTL5"/>
    <property type="match status" value="1"/>
</dbReference>
<keyword evidence="5" id="KW-0620">Polyamine biosynthesis</keyword>
<evidence type="ECO:0000256" key="6">
    <source>
        <dbReference type="ARBA" id="ARBA00023145"/>
    </source>
</evidence>
<reference evidence="11" key="1">
    <citation type="submission" date="2020-04" db="EMBL/GenBank/DDBJ databases">
        <authorList>
            <person name="Zhang T."/>
        </authorList>
    </citation>
    <scope>NUCLEOTIDE SEQUENCE</scope>
    <source>
        <strain evidence="11">HKST-UBA80</strain>
    </source>
</reference>
<dbReference type="Gene3D" id="3.60.90.10">
    <property type="entry name" value="S-adenosylmethionine decarboxylase"/>
    <property type="match status" value="1"/>
</dbReference>
<sequence length="443" mass="49876">MLSLSKIYSSNPDLRKAQVKGLLFLLNSEDSISNNELVQRTGLSKEVLKTFKESISSILIKTTADELALTKVGREAVGEMNPEPYSWTYLSFSFDALMLQALEAIKAIREGQQQFVAKREFDQFFCTPETSILKAKAILNKVGGSEGVSIALMGDDDLVSISLGLLDRAVEEIIVFDVDKDVLSLIKEKAEELKITSIKTVLYDARDDLPKDMVARFDAVLTDPPYTRPGVAVFLDKCITLCKKATTYAGPYIFFCYGNGLRDPLKGLKVQDIILSRNLLIEEKISTFNRYDGAEIIGSSSDLFVLKVLETTEVLEDYTGTEIYTYENTEIEDFPYVDHYVFKLYKVPSHVVTSKKTLQKNIGVFCKWHGLNVVDTKLTRFKGGGFSFTYILSTSNLLVHTWPEKRALHIDLITCSPIKKKHLLLKNLSDLFSTMSVEIRKIE</sequence>
<keyword evidence="9" id="KW-0670">Pyruvate</keyword>
<reference evidence="11" key="2">
    <citation type="journal article" date="2021" name="Microbiome">
        <title>Successional dynamics and alternative stable states in a saline activated sludge microbial community over 9 years.</title>
        <authorList>
            <person name="Wang Y."/>
            <person name="Ye J."/>
            <person name="Ju F."/>
            <person name="Liu L."/>
            <person name="Boyd J.A."/>
            <person name="Deng Y."/>
            <person name="Parks D.H."/>
            <person name="Jiang X."/>
            <person name="Yin X."/>
            <person name="Woodcroft B.J."/>
            <person name="Tyson G.W."/>
            <person name="Hugenholtz P."/>
            <person name="Polz M.F."/>
            <person name="Zhang T."/>
        </authorList>
    </citation>
    <scope>NUCLEOTIDE SEQUENCE</scope>
    <source>
        <strain evidence="11">HKST-UBA80</strain>
    </source>
</reference>
<dbReference type="Pfam" id="PF01861">
    <property type="entry name" value="BpsA_C"/>
    <property type="match status" value="1"/>
</dbReference>
<evidence type="ECO:0000256" key="2">
    <source>
        <dbReference type="ARBA" id="ARBA00022793"/>
    </source>
</evidence>
<evidence type="ECO:0000256" key="9">
    <source>
        <dbReference type="ARBA" id="ARBA00023317"/>
    </source>
</evidence>
<dbReference type="PANTHER" id="PTHR23290">
    <property type="entry name" value="RRNA N6-ADENOSINE-METHYLTRANSFERASE METTL5"/>
    <property type="match status" value="1"/>
</dbReference>
<comment type="caution">
    <text evidence="11">The sequence shown here is derived from an EMBL/GenBank/DDBJ whole genome shotgun (WGS) entry which is preliminary data.</text>
</comment>
<evidence type="ECO:0000313" key="11">
    <source>
        <dbReference type="EMBL" id="MCA9301889.1"/>
    </source>
</evidence>
<dbReference type="PROSITE" id="PS00092">
    <property type="entry name" value="N6_MTASE"/>
    <property type="match status" value="1"/>
</dbReference>
<dbReference type="GO" id="GO:0008295">
    <property type="term" value="P:spermidine biosynthetic process"/>
    <property type="evidence" value="ECO:0007669"/>
    <property type="project" value="UniProtKB-KW"/>
</dbReference>
<evidence type="ECO:0000256" key="8">
    <source>
        <dbReference type="ARBA" id="ARBA00023270"/>
    </source>
</evidence>
<dbReference type="Proteomes" id="UP000714817">
    <property type="component" value="Unassembled WGS sequence"/>
</dbReference>
<dbReference type="InterPro" id="IPR051720">
    <property type="entry name" value="rRNA_MeTrfase/Polyamine_Synth"/>
</dbReference>
<dbReference type="InterPro" id="IPR002052">
    <property type="entry name" value="DNA_methylase_N6_adenine_CS"/>
</dbReference>
<keyword evidence="2" id="KW-0210">Decarboxylase</keyword>
<dbReference type="CDD" id="cd02440">
    <property type="entry name" value="AdoMet_MTases"/>
    <property type="match status" value="1"/>
</dbReference>
<dbReference type="InterPro" id="IPR029063">
    <property type="entry name" value="SAM-dependent_MTases_sf"/>
</dbReference>
<dbReference type="Pfam" id="PF02675">
    <property type="entry name" value="AdoMet_dc"/>
    <property type="match status" value="1"/>
</dbReference>
<gene>
    <name evidence="11" type="ORF">KDA10_00790</name>
</gene>
<proteinExistence type="predicted"/>
<keyword evidence="4" id="KW-0745">Spermidine biosynthesis</keyword>
<dbReference type="EMBL" id="JAGQNY010000002">
    <property type="protein sequence ID" value="MCA9301889.1"/>
    <property type="molecule type" value="Genomic_DNA"/>
</dbReference>
<dbReference type="SUPFAM" id="SSF53335">
    <property type="entry name" value="S-adenosyl-L-methionine-dependent methyltransferases"/>
    <property type="match status" value="1"/>
</dbReference>
<evidence type="ECO:0000256" key="1">
    <source>
        <dbReference type="ARBA" id="ARBA00001928"/>
    </source>
</evidence>
<dbReference type="GO" id="GO:0032259">
    <property type="term" value="P:methylation"/>
    <property type="evidence" value="ECO:0007669"/>
    <property type="project" value="InterPro"/>
</dbReference>
<dbReference type="InterPro" id="IPR003826">
    <property type="entry name" value="AdoMetDC_fam_prok"/>
</dbReference>
<dbReference type="GO" id="GO:0008168">
    <property type="term" value="F:methyltransferase activity"/>
    <property type="evidence" value="ECO:0007669"/>
    <property type="project" value="InterPro"/>
</dbReference>
<keyword evidence="7" id="KW-0456">Lyase</keyword>